<dbReference type="EMBL" id="CAJFCW020000005">
    <property type="protein sequence ID" value="CAG9116589.1"/>
    <property type="molecule type" value="Genomic_DNA"/>
</dbReference>
<name>A0A811L4L0_9BILA</name>
<keyword evidence="2" id="KW-0732">Signal</keyword>
<evidence type="ECO:0000256" key="1">
    <source>
        <dbReference type="SAM" id="MobiDB-lite"/>
    </source>
</evidence>
<feature type="signal peptide" evidence="2">
    <location>
        <begin position="1"/>
        <end position="20"/>
    </location>
</feature>
<evidence type="ECO:0000313" key="4">
    <source>
        <dbReference type="Proteomes" id="UP000614601"/>
    </source>
</evidence>
<feature type="chain" id="PRO_5044131704" evidence="2">
    <location>
        <begin position="21"/>
        <end position="150"/>
    </location>
</feature>
<dbReference type="AlphaFoldDB" id="A0A811L4L0"/>
<gene>
    <name evidence="3" type="ORF">BOKJ2_LOCUS9738</name>
</gene>
<feature type="region of interest" description="Disordered" evidence="1">
    <location>
        <begin position="119"/>
        <end position="150"/>
    </location>
</feature>
<reference evidence="3" key="1">
    <citation type="submission" date="2020-09" db="EMBL/GenBank/DDBJ databases">
        <authorList>
            <person name="Kikuchi T."/>
        </authorList>
    </citation>
    <scope>NUCLEOTIDE SEQUENCE</scope>
    <source>
        <strain evidence="3">SH1</strain>
    </source>
</reference>
<evidence type="ECO:0000313" key="3">
    <source>
        <dbReference type="EMBL" id="CAD5222626.1"/>
    </source>
</evidence>
<accession>A0A811L4L0</accession>
<sequence>MFKKVSVAVLALCLIVQSSAQSIVAGRYYATAPVAAVAPAVPSPIAAHPVGPALAPPAVPVAAPPVGPPPPVPAPAFAPVAPALYPAIPAAAPAVLPAAPAYAAPAFAPGFGYAGFGPFGSNKEARAPTENNSTEAEGTTTSTTSAPAQE</sequence>
<protein>
    <submittedName>
        <fullName evidence="3">Uncharacterized protein</fullName>
    </submittedName>
</protein>
<keyword evidence="4" id="KW-1185">Reference proteome</keyword>
<dbReference type="Proteomes" id="UP000783686">
    <property type="component" value="Unassembled WGS sequence"/>
</dbReference>
<dbReference type="Proteomes" id="UP000614601">
    <property type="component" value="Unassembled WGS sequence"/>
</dbReference>
<evidence type="ECO:0000256" key="2">
    <source>
        <dbReference type="SAM" id="SignalP"/>
    </source>
</evidence>
<feature type="compositionally biased region" description="Low complexity" evidence="1">
    <location>
        <begin position="129"/>
        <end position="150"/>
    </location>
</feature>
<comment type="caution">
    <text evidence="3">The sequence shown here is derived from an EMBL/GenBank/DDBJ whole genome shotgun (WGS) entry which is preliminary data.</text>
</comment>
<organism evidence="3 4">
    <name type="scientific">Bursaphelenchus okinawaensis</name>
    <dbReference type="NCBI Taxonomy" id="465554"/>
    <lineage>
        <taxon>Eukaryota</taxon>
        <taxon>Metazoa</taxon>
        <taxon>Ecdysozoa</taxon>
        <taxon>Nematoda</taxon>
        <taxon>Chromadorea</taxon>
        <taxon>Rhabditida</taxon>
        <taxon>Tylenchina</taxon>
        <taxon>Tylenchomorpha</taxon>
        <taxon>Aphelenchoidea</taxon>
        <taxon>Aphelenchoididae</taxon>
        <taxon>Bursaphelenchus</taxon>
    </lineage>
</organism>
<proteinExistence type="predicted"/>
<dbReference type="EMBL" id="CAJFDH010000005">
    <property type="protein sequence ID" value="CAD5222626.1"/>
    <property type="molecule type" value="Genomic_DNA"/>
</dbReference>